<keyword evidence="3" id="KW-0808">Transferase</keyword>
<proteinExistence type="predicted"/>
<dbReference type="GO" id="GO:0005739">
    <property type="term" value="C:mitochondrion"/>
    <property type="evidence" value="ECO:0007669"/>
    <property type="project" value="UniProtKB-SubCell"/>
</dbReference>
<dbReference type="InterPro" id="IPR015421">
    <property type="entry name" value="PyrdxlP-dep_Trfase_major"/>
</dbReference>
<keyword evidence="2" id="KW-0032">Aminotransferase</keyword>
<dbReference type="GO" id="GO:0004015">
    <property type="term" value="F:adenosylmethionine-8-amino-7-oxononanoate transaminase activity"/>
    <property type="evidence" value="ECO:0007669"/>
    <property type="project" value="TreeGrafter"/>
</dbReference>
<dbReference type="Pfam" id="PF00202">
    <property type="entry name" value="Aminotran_3"/>
    <property type="match status" value="2"/>
</dbReference>
<reference evidence="4 5" key="1">
    <citation type="journal article" date="2016" name="Mol. Biol. Evol.">
        <title>Comparative Genomics of Early-Diverging Mushroom-Forming Fungi Provides Insights into the Origins of Lignocellulose Decay Capabilities.</title>
        <authorList>
            <person name="Nagy L.G."/>
            <person name="Riley R."/>
            <person name="Tritt A."/>
            <person name="Adam C."/>
            <person name="Daum C."/>
            <person name="Floudas D."/>
            <person name="Sun H."/>
            <person name="Yadav J.S."/>
            <person name="Pangilinan J."/>
            <person name="Larsson K.H."/>
            <person name="Matsuura K."/>
            <person name="Barry K."/>
            <person name="Labutti K."/>
            <person name="Kuo R."/>
            <person name="Ohm R.A."/>
            <person name="Bhattacharya S.S."/>
            <person name="Shirouzu T."/>
            <person name="Yoshinaga Y."/>
            <person name="Martin F.M."/>
            <person name="Grigoriev I.V."/>
            <person name="Hibbett D.S."/>
        </authorList>
    </citation>
    <scope>NUCLEOTIDE SEQUENCE [LARGE SCALE GENOMIC DNA]</scope>
    <source>
        <strain evidence="4 5">HHB9708</strain>
    </source>
</reference>
<evidence type="ECO:0000256" key="3">
    <source>
        <dbReference type="ARBA" id="ARBA00022679"/>
    </source>
</evidence>
<dbReference type="Pfam" id="PF13500">
    <property type="entry name" value="AAA_26"/>
    <property type="match status" value="1"/>
</dbReference>
<dbReference type="SUPFAM" id="SSF52540">
    <property type="entry name" value="P-loop containing nucleoside triphosphate hydrolases"/>
    <property type="match status" value="1"/>
</dbReference>
<dbReference type="InterPro" id="IPR005814">
    <property type="entry name" value="Aminotrans_3"/>
</dbReference>
<keyword evidence="5" id="KW-1185">Reference proteome</keyword>
<dbReference type="Proteomes" id="UP000076722">
    <property type="component" value="Unassembled WGS sequence"/>
</dbReference>
<dbReference type="AlphaFoldDB" id="A0A164TIC3"/>
<accession>A0A164TIC3</accession>
<dbReference type="Gene3D" id="3.40.640.10">
    <property type="entry name" value="Type I PLP-dependent aspartate aminotransferase-like (Major domain)"/>
    <property type="match status" value="1"/>
</dbReference>
<evidence type="ECO:0000313" key="5">
    <source>
        <dbReference type="Proteomes" id="UP000076722"/>
    </source>
</evidence>
<dbReference type="Gene3D" id="3.40.50.300">
    <property type="entry name" value="P-loop containing nucleotide triphosphate hydrolases"/>
    <property type="match status" value="1"/>
</dbReference>
<dbReference type="PANTHER" id="PTHR42684:SF3">
    <property type="entry name" value="ADENOSYLMETHIONINE-8-AMINO-7-OXONONANOATE AMINOTRANSFERASE"/>
    <property type="match status" value="1"/>
</dbReference>
<dbReference type="SUPFAM" id="SSF53383">
    <property type="entry name" value="PLP-dependent transferases"/>
    <property type="match status" value="1"/>
</dbReference>
<name>A0A164TIC3_9AGAM</name>
<sequence>MAQLFKHLKVHQIFGANTDVGKTILTTGLLRASASRKRRVFYLKPVSTGPLEEADDRFVRRHLKDLAGQLSEACLFRYDQPVSPHLAVQLSKDKGLDYGTPDDAEFVLSVSEHIQRSAHAAVEELSDMYVETAGGVHSPTLSGTSQADAYRPLFLPTILVGDAKLGGISSTISAYESLLIRGFAVDAIVMFRDSYYRNWEYLSEYFADRGVKCFSVDPPPPKDSDIAKDTSALSDYYSGVIAPDSPSNLQALVSELDSRHYDRLTQLESMSTRAMETIWWPFVQHGLVKGPQDVMTVDSAWGDFFSTYESNIGSSGGNAELHHAHDTLLSPQLDGSASWWTQALGHSSPALTLAAASAAGRYGHVMFPQAVHKPALQLAEHLVHDGPGKGWASRAFFSDDGSTGMEIALKMALRAFAKRRNISDPSERKKLGILGLKGSYHGDTIGSMDACEEGVFTCEWHNAKGYWLDPPAVSLRQGTPTLSFPDSMGEYCSSEPTQYESIADLYDISSRLSSSLASQYTKYIEEKLDRIETMGHTRIAALVMEPLVMGVAGMVFVDPLFQRILVDVVRAREPSTISAGDWSGLPVIFDEVFVGMYRLGMESCAPVLGVTPDISVYAKILTGGLIPLAVTLANNSIFQAFLSERKEDALLHGHSYTAHPVGCEVANETFKQIAILAKSPLWQDAKTSWATPSKVGQRESAIWSFWGYDFISQLSTLDVVQDVMAMGTVLAVTIRDDAGGYASFRAQNLLAPLKTLSQDNTGPGGLPSRIHFRTLGNVAYFMSNLNTPETVLRSTEKRIWESLSQP</sequence>
<dbReference type="STRING" id="1314777.A0A164TIC3"/>
<dbReference type="EMBL" id="KV419410">
    <property type="protein sequence ID" value="KZS92386.1"/>
    <property type="molecule type" value="Genomic_DNA"/>
</dbReference>
<gene>
    <name evidence="4" type="ORF">SISNIDRAFT_550405</name>
</gene>
<dbReference type="InterPro" id="IPR015424">
    <property type="entry name" value="PyrdxlP-dep_Trfase"/>
</dbReference>
<dbReference type="PROSITE" id="PS00600">
    <property type="entry name" value="AA_TRANSFER_CLASS_3"/>
    <property type="match status" value="1"/>
</dbReference>
<dbReference type="GO" id="GO:0009102">
    <property type="term" value="P:biotin biosynthetic process"/>
    <property type="evidence" value="ECO:0007669"/>
    <property type="project" value="TreeGrafter"/>
</dbReference>
<protein>
    <submittedName>
        <fullName evidence="4">Onanonoxo-7-onima-8-eninoihtemlysoneda</fullName>
    </submittedName>
</protein>
<organism evidence="4 5">
    <name type="scientific">Sistotremastrum niveocremeum HHB9708</name>
    <dbReference type="NCBI Taxonomy" id="1314777"/>
    <lineage>
        <taxon>Eukaryota</taxon>
        <taxon>Fungi</taxon>
        <taxon>Dikarya</taxon>
        <taxon>Basidiomycota</taxon>
        <taxon>Agaricomycotina</taxon>
        <taxon>Agaricomycetes</taxon>
        <taxon>Sistotremastrales</taxon>
        <taxon>Sistotremastraceae</taxon>
        <taxon>Sertulicium</taxon>
        <taxon>Sertulicium niveocremeum</taxon>
    </lineage>
</organism>
<dbReference type="PANTHER" id="PTHR42684">
    <property type="entry name" value="ADENOSYLMETHIONINE-8-AMINO-7-OXONONANOATE AMINOTRANSFERASE"/>
    <property type="match status" value="1"/>
</dbReference>
<comment type="subcellular location">
    <subcellularLocation>
        <location evidence="1">Mitochondrion</location>
    </subcellularLocation>
</comment>
<dbReference type="GO" id="GO:0030170">
    <property type="term" value="F:pyridoxal phosphate binding"/>
    <property type="evidence" value="ECO:0007669"/>
    <property type="project" value="InterPro"/>
</dbReference>
<dbReference type="OrthoDB" id="425114at2759"/>
<evidence type="ECO:0000256" key="1">
    <source>
        <dbReference type="ARBA" id="ARBA00004173"/>
    </source>
</evidence>
<dbReference type="CDD" id="cd03109">
    <property type="entry name" value="DTBS"/>
    <property type="match status" value="1"/>
</dbReference>
<dbReference type="GO" id="GO:0004141">
    <property type="term" value="F:dethiobiotin synthase activity"/>
    <property type="evidence" value="ECO:0007669"/>
    <property type="project" value="TreeGrafter"/>
</dbReference>
<evidence type="ECO:0000256" key="2">
    <source>
        <dbReference type="ARBA" id="ARBA00022576"/>
    </source>
</evidence>
<dbReference type="InterPro" id="IPR027417">
    <property type="entry name" value="P-loop_NTPase"/>
</dbReference>
<dbReference type="InterPro" id="IPR049704">
    <property type="entry name" value="Aminotrans_3_PPA_site"/>
</dbReference>
<evidence type="ECO:0000313" key="4">
    <source>
        <dbReference type="EMBL" id="KZS92386.1"/>
    </source>
</evidence>